<organism evidence="3 4">
    <name type="scientific">Roseateles oligotrophus</name>
    <dbReference type="NCBI Taxonomy" id="1769250"/>
    <lineage>
        <taxon>Bacteria</taxon>
        <taxon>Pseudomonadati</taxon>
        <taxon>Pseudomonadota</taxon>
        <taxon>Betaproteobacteria</taxon>
        <taxon>Burkholderiales</taxon>
        <taxon>Sphaerotilaceae</taxon>
        <taxon>Roseateles</taxon>
    </lineage>
</organism>
<dbReference type="Gene3D" id="1.10.260.40">
    <property type="entry name" value="lambda repressor-like DNA-binding domains"/>
    <property type="match status" value="1"/>
</dbReference>
<reference evidence="3 4" key="1">
    <citation type="submission" date="2020-08" db="EMBL/GenBank/DDBJ databases">
        <title>Functional genomics of gut bacteria from endangered species of beetles.</title>
        <authorList>
            <person name="Carlos-Shanley C."/>
        </authorList>
    </citation>
    <scope>NUCLEOTIDE SEQUENCE [LARGE SCALE GENOMIC DNA]</scope>
    <source>
        <strain evidence="3 4">S00239</strain>
    </source>
</reference>
<feature type="compositionally biased region" description="Polar residues" evidence="1">
    <location>
        <begin position="118"/>
        <end position="128"/>
    </location>
</feature>
<dbReference type="CDD" id="cd00093">
    <property type="entry name" value="HTH_XRE"/>
    <property type="match status" value="1"/>
</dbReference>
<dbReference type="SMART" id="SM00530">
    <property type="entry name" value="HTH_XRE"/>
    <property type="match status" value="1"/>
</dbReference>
<dbReference type="GO" id="GO:0003677">
    <property type="term" value="F:DNA binding"/>
    <property type="evidence" value="ECO:0007669"/>
    <property type="project" value="InterPro"/>
</dbReference>
<dbReference type="Pfam" id="PF13560">
    <property type="entry name" value="HTH_31"/>
    <property type="match status" value="1"/>
</dbReference>
<dbReference type="RefSeq" id="WP_184302324.1">
    <property type="nucleotide sequence ID" value="NZ_JACHLP010000007.1"/>
</dbReference>
<dbReference type="PROSITE" id="PS50943">
    <property type="entry name" value="HTH_CROC1"/>
    <property type="match status" value="1"/>
</dbReference>
<dbReference type="SUPFAM" id="SSF47413">
    <property type="entry name" value="lambda repressor-like DNA-binding domains"/>
    <property type="match status" value="1"/>
</dbReference>
<dbReference type="InterPro" id="IPR010982">
    <property type="entry name" value="Lambda_DNA-bd_dom_sf"/>
</dbReference>
<keyword evidence="4" id="KW-1185">Reference proteome</keyword>
<evidence type="ECO:0000256" key="1">
    <source>
        <dbReference type="SAM" id="MobiDB-lite"/>
    </source>
</evidence>
<evidence type="ECO:0000313" key="3">
    <source>
        <dbReference type="EMBL" id="MBB4845004.1"/>
    </source>
</evidence>
<proteinExistence type="predicted"/>
<evidence type="ECO:0000259" key="2">
    <source>
        <dbReference type="PROSITE" id="PS50943"/>
    </source>
</evidence>
<feature type="region of interest" description="Disordered" evidence="1">
    <location>
        <begin position="107"/>
        <end position="145"/>
    </location>
</feature>
<sequence length="145" mass="15480">MINGLLFFERLKEARKERGWSQAEAAEVGGVSREYWGRCERGSSIPGGEVLAALAAADFDVMFVLTGKRRDPCSPNLTAEEQTMLDYFREASKEVRRAALGALLGAASGPGPTVRIGGSNSQHSTGANAVNIGSIGETPPSKRRK</sequence>
<protein>
    <submittedName>
        <fullName evidence="3">Transcriptional regulator with XRE-family HTH domain</fullName>
    </submittedName>
</protein>
<accession>A0A840L8U9</accession>
<dbReference type="InterPro" id="IPR001387">
    <property type="entry name" value="Cro/C1-type_HTH"/>
</dbReference>
<dbReference type="EMBL" id="JACHLP010000007">
    <property type="protein sequence ID" value="MBB4845004.1"/>
    <property type="molecule type" value="Genomic_DNA"/>
</dbReference>
<name>A0A840L8U9_9BURK</name>
<feature type="domain" description="HTH cro/C1-type" evidence="2">
    <location>
        <begin position="11"/>
        <end position="57"/>
    </location>
</feature>
<gene>
    <name evidence="3" type="ORF">HNP55_003550</name>
</gene>
<dbReference type="AlphaFoldDB" id="A0A840L8U9"/>
<comment type="caution">
    <text evidence="3">The sequence shown here is derived from an EMBL/GenBank/DDBJ whole genome shotgun (WGS) entry which is preliminary data.</text>
</comment>
<evidence type="ECO:0000313" key="4">
    <source>
        <dbReference type="Proteomes" id="UP000562027"/>
    </source>
</evidence>
<dbReference type="Proteomes" id="UP000562027">
    <property type="component" value="Unassembled WGS sequence"/>
</dbReference>